<evidence type="ECO:0000256" key="2">
    <source>
        <dbReference type="SAM" id="SignalP"/>
    </source>
</evidence>
<reference evidence="4" key="1">
    <citation type="submission" date="2021-03" db="EMBL/GenBank/DDBJ databases">
        <title>Acanthopleuribacteraceae sp. M133.</title>
        <authorList>
            <person name="Wang G."/>
        </authorList>
    </citation>
    <scope>NUCLEOTIDE SEQUENCE</scope>
    <source>
        <strain evidence="4">M133</strain>
    </source>
</reference>
<dbReference type="InterPro" id="IPR032812">
    <property type="entry name" value="SbsA_Ig"/>
</dbReference>
<dbReference type="Pfam" id="PF13205">
    <property type="entry name" value="Big_5"/>
    <property type="match status" value="2"/>
</dbReference>
<keyword evidence="5" id="KW-1185">Reference proteome</keyword>
<proteinExistence type="predicted"/>
<dbReference type="InterPro" id="IPR050708">
    <property type="entry name" value="T6SS_VgrG/RHS"/>
</dbReference>
<dbReference type="PANTHER" id="PTHR32305:SF15">
    <property type="entry name" value="PROTEIN RHSA-RELATED"/>
    <property type="match status" value="1"/>
</dbReference>
<dbReference type="InterPro" id="IPR013783">
    <property type="entry name" value="Ig-like_fold"/>
</dbReference>
<dbReference type="Gene3D" id="2.60.40.1120">
    <property type="entry name" value="Carboxypeptidase-like, regulatory domain"/>
    <property type="match status" value="1"/>
</dbReference>
<accession>A0A8A4TRN4</accession>
<dbReference type="InterPro" id="IPR006530">
    <property type="entry name" value="YD"/>
</dbReference>
<dbReference type="InterPro" id="IPR031325">
    <property type="entry name" value="RHS_repeat"/>
</dbReference>
<evidence type="ECO:0000313" key="5">
    <source>
        <dbReference type="Proteomes" id="UP000663929"/>
    </source>
</evidence>
<name>A0A8A4TRN4_SULCO</name>
<feature type="domain" description="SbsA Ig-like" evidence="3">
    <location>
        <begin position="1458"/>
        <end position="1558"/>
    </location>
</feature>
<gene>
    <name evidence="4" type="ORF">J3U87_06250</name>
</gene>
<dbReference type="Gene3D" id="2.180.10.10">
    <property type="entry name" value="RHS repeat-associated core"/>
    <property type="match status" value="4"/>
</dbReference>
<dbReference type="Pfam" id="PF05593">
    <property type="entry name" value="RHS_repeat"/>
    <property type="match status" value="1"/>
</dbReference>
<dbReference type="InterPro" id="IPR022385">
    <property type="entry name" value="Rhs_assc_core"/>
</dbReference>
<evidence type="ECO:0000256" key="1">
    <source>
        <dbReference type="ARBA" id="ARBA00022729"/>
    </source>
</evidence>
<dbReference type="Gene3D" id="2.60.40.10">
    <property type="entry name" value="Immunoglobulins"/>
    <property type="match status" value="2"/>
</dbReference>
<dbReference type="KEGG" id="scor:J3U87_06250"/>
<dbReference type="RefSeq" id="WP_237382167.1">
    <property type="nucleotide sequence ID" value="NZ_CP071793.1"/>
</dbReference>
<dbReference type="Proteomes" id="UP000663929">
    <property type="component" value="Chromosome"/>
</dbReference>
<feature type="chain" id="PRO_5035207123" evidence="2">
    <location>
        <begin position="23"/>
        <end position="4393"/>
    </location>
</feature>
<dbReference type="NCBIfam" id="TIGR01643">
    <property type="entry name" value="YD_repeat_2x"/>
    <property type="match status" value="1"/>
</dbReference>
<dbReference type="EMBL" id="CP071793">
    <property type="protein sequence ID" value="QTD52057.1"/>
    <property type="molecule type" value="Genomic_DNA"/>
</dbReference>
<dbReference type="PANTHER" id="PTHR32305">
    <property type="match status" value="1"/>
</dbReference>
<dbReference type="Pfam" id="PF14431">
    <property type="entry name" value="YwqJ-deaminase"/>
    <property type="match status" value="1"/>
</dbReference>
<evidence type="ECO:0000313" key="4">
    <source>
        <dbReference type="EMBL" id="QTD52057.1"/>
    </source>
</evidence>
<dbReference type="NCBIfam" id="TIGR03696">
    <property type="entry name" value="Rhs_assc_core"/>
    <property type="match status" value="1"/>
</dbReference>
<dbReference type="SUPFAM" id="SSF49464">
    <property type="entry name" value="Carboxypeptidase regulatory domain-like"/>
    <property type="match status" value="1"/>
</dbReference>
<feature type="signal peptide" evidence="2">
    <location>
        <begin position="1"/>
        <end position="22"/>
    </location>
</feature>
<sequence>MFAKRLISGLLLLLGPAWAAFAQETITIALDDTPRFRTAATATLSGTVTPVEASLSLDGAALAVDGNGRFSHDVTLTEGLNTFFLIATVDGLPEARLKRDLFRDTVAPVLAISEPLPDLRTNRTSLHIIGEAGDALSKPVSLTRDGQSVTVLGGRFYDRDVPLQPGANTFHYTLTDAAGNTAEQSLTVHHKTDPPTIDLTAPSSVDARGSFDIAVSFEPASEIVSVRVYWNADLVREASDGSTLQQTFQDDGSRAGHQLRIEVRDVYGNQAQLERDLPVAHPNFVHGLVLDSETSRPLAGVTVQLASPAAATTAVTDAAGRYVAYLAGSPITARVTDPTYVPIARTLDVPPAGGARLFDLRLTRRGPPHSTAQVFDDPFLRLQFVSGFSGTARVTPLRTQALPVLLPLGYAPLRAFELADATGSGTLQAQLRRPPRELPPATEVLLLRQDGDGWRVSERLTAGGTRIDATWPAAGNGVYAAVLRDTRFVDEAPAVGSLLSRQNHAWIPGADTADAVAFPKMVSLLDTPRTELRFLAHGHQPSGAFARLRAREHHTTFDGQHLFPDYLLDVTCYHYGDQLDGRAKLVGRLPIEARGEISRGHTRAASIKFYLEGGSPPLGGFRYDAVHDLGPLQLDFGPQPADPRAVRTRLTDLSDVPMPAGAERLASFTLTVGRELETSPSIRFQHGDREALVLLRRQDAQTWVYAGRLRFVDGAWQAAPEDVDVTTTGAYALVALPFPITELRGQITFAASPVAGVALQTEVHPWRATSAADGGFRFAVARWNQPQTVDAYDPATTRTAQLHLADTSTDDLRDGLDLALQAPDFRLVEHRPAANQVHVSRHEIPSLTFSHALGGGVDDWAQAITLQGGGTTVPLRIQRQADYRTLTLNPQAPLSDDTEYTVTVGTGLLSQHGHPLVSAASFSYRTADRSAVGTLDLKRFYLTASGDDLVVHAPADTYPARSQIRLINRHTAATVTDTMLGGDYLRGIAGEIGDRIQVAVTRPDGQTASIELDSVRTGPGQVILGGQPFVLDLGDGTTLHVERVLDGVGREVRFALADEAEVRAELAKVPRHGDDPFGTFYGGLRIIPLDGGPVPRLAGRFQLDLDPATIGTAMLSFVALQPEVPFPANPLEPETMTPHTFATLADAVAVRDGQLGSTTKRTRTKRFGGRIAASLGQAYAHLYGLFHTDSTSFIFGQSLRQDVRKDVRDDYGNLMWVEPPPSWYNPSLYTRGTTPFYPCQNVYFYQRFGDGENAFFKPLGLTGPLADGDFLAEPDPGQPTILAMDPVTHRLTLLELRPSSASYLLAGSRAYRATAWLRWPKQGGAGSDAELELDWQVVTLDGDEPVVHAGLTETFRQTGKLLLDPGQTEGKTPQIQVTIKADQPLKHAVAKIPEVGWEETVTRDTRHDAITVLLPATAYGTERKLDVALTVVDGFDQSQDVYKRVWLVRPDQAAGIPNVAPAVLASTPQDRGTDVLIADPLYLEFSEPVRDVGPATVTLTPDGGDPVTLAFFDANGLPVEAATEVRLLTVQPTEALKLDTVYTLDVRGVRDQENRTLLQPADTKASGTEPAKDHYRIQFRTQTSKPQTVVPETGDLRAYAGLRNLLVGLDGITNPDGIASGFKLRVYDTDTRHSEPRLLTEYRKAIRAPGMLAPKLVLITKEALAAVPGAEVFAIERDNRERLRALPAGTLLVVQYYSFAQHSYVLMFLHYDGATFEEKGHFRVPTTGTQGGFAAIGPYLILGDFDLTEAGPVGTATVHDVRQYLERLANVDPTTLQDSLGDGRHLHAWQQTKPVGHYANPRGVVRLAPFLHQTEDGLVPAFAAAAFGFPGLNAIVPQASDLLPPDHPPYDRRALAKTVWPHRAGTQIGPGEPGRFGVSRLRCAVVEAFPTQTALGETLTRDIAIFGERGLDQDGSLYIYEVPEKADLDQDTPPRFTLHLPGGFLGLAADRAHGLVAVRTRIGNEEVGVGVLDLRALYARGRAQGVSQWTLDQAFAEEMFLTWIDGDADQAPVGRQLFMHDGALYWSLSDERLRRLPLASNPYRTFGWLTYDLARWQAGTARHDTSGRIRDPQGMLTHQPYGVLYATDLAVEGEVPAGGTGEAQTELAFTVEMGTFEVEVFAQESLKLTYRLEGESGAAEVVHEVKDAKARTLVGFDTRKLNVAIQNQAKALREHGFLKGEVALTLTRQGTTVMQRTLPFLVAWHSVPTRYVDDLRFHGGLDLLAGSPELHQTDLAVSARDARLDLSWRRSFHRDYAFGSGPYGVGMLDGARLYQAMPVWWRPQDVAAVDGAAPEPGEGGTATKSEGTIARDFTGAKVHQRLIFEQPGQFQIQAGLAEEGDQVGVRNDALSQVRRFPDRGPWHLIHRGNVVYKLRSKLRWPEYRDLLGQINEKTRASDETDRLRFPLMRFPGSMQAPGALYGEVQLTERVDYPWKNRMGAEDAARFPTELWDAPNDRGGRRTVDRTWKMNPVGTVIETQTMQTRSIRGTYAYTDDGYLARVELNQTTSGGGTPRGYTLTWSEPVAEVGQLKLRRLVKVEALHAGDDDVVFEAQYPENSLAASHLGDGYCLQSLDVTRDGTSGRVVSVALPGCGEVPELGRTFATVGGTRLSSGYTFAGVDATHTFSRTWERRKLDGFRFDPDQGGTAVAMGGSILPIHQWLLTGDGFGDQTFDYDGLGRLTAHQIHGASQSWTYQAMPWWIETPATTTDAVGGTLRYDVTQAFLRVSDATASGEGGTSATHTTFFSTSGVPIRTEDLVGRIQGGTASVHYRPSGKDLDADSFSVRTLNLPGSGKAMTERRLNPFGDVTEETHLDVTNRFTYDGLGRLDTATDVTLGRTLNLDYEVVAGQGPRVAVVDQSIEVTTETDYDIWGRVTAERRTAPDPRNQAYTYDALGRLARTTDTQTGQTETYAYFGTTSLPTRIVTGQAGSSVTTTYNVVQGGEGPVIQGMTVQAEGESHAEHLVTDALGRVVETQMADVGRVRIAYDVFGRATRVEKLPEDPAKADGSGEDVAEPAIVITYEKGKITVADGFKDVTTVTRWSDPAGQTVTTTVSGSGVDKARETETATTVAGSPRRLRVVTEEKSEGHTVTTTAEVNGRGAVVKAGSGPIEVTADAFNSAGMPTQMTVASTLGDGQAKRAQAATSVAFTYDRYNRVTGGTNAHGQDWSVDGYDGRWRPTGTTDTRGLSTQRSYDDWQDTLRAVTTTEPNRSGNETLTLFSREREGQAGMSLLTERGTSWLGATTEVTRHIANASAGVDVSRNGKTMRVRRDAETGQVRTVDDFESNRTQVDPERFGRRVRATLPDGAERELELNGFGQPRAFRDNGVTTREWVRDALGRVDEVRTPDRVYDFAYSEESQGLASITGGRHDLNFSNWSPLGQPQTIEIGDVARIEVQYHPGGRPSCATLTRKGGLPTQMHYNAHGDLVGLKRGNQPLTEYSYNRWGAVASMTVGNGQPLQVFGSGDSATVNLPGGVTADVDAEGRLSQVTYPGLATKEYGYDGLGRMTRVTIGGVLLRSYQYGQGRLEQITAGEPGSEEVYVYGYDAEGRLTSLTRDGVAWGSWTYPDLADLRQQEGLADPNRVQSYTDPNGVTMSYGYEDGQVTLIDIAQGPSFQMAYDAGGNQTQIRAMGMEATFTEWVNGMPTRIAWGDGTTFDLAQDEKGQLDTITGDGGVFLLDLDWEDVPSEGLCSEAGEAGPPDKKISKVTRRAPGLEETWEPEYTEAQQLQSIQITRTGSQGPDTLTESYGEVRNQLLGGLTRVLNGTVVRDDVFTHDATADHRRVASVTGTGGIDVYAYDPVLGNLTRIDDRDGRVREFAWDGFRRLTEIREDGQVLGAYAYDHQNRRIRAATPASDVPLVFAWHGSRVIAIGQQRGTAEAPRIAWTHAIGQGPLGPAFLKDLTGGGHDYYIATDHLGTPYAYKHVASGTVYLSPLTPWGERVQSPSLGAEAGVVPDSVFASAPLGLGGHVMDWETGLTQMHHRYYDAKLGHFLNPDFREPDLYDPTTVQEPYAYAAGNPILYWDPDGLSTKAYFNDVFADKLFTAGLAYGLTKETLFGLKDFSALTYRYNTAKFRVQHSQSLEIWGLEPLNGIEDDIAYIELIDRAIKTLVLEKGIFQTIGVEGGSSLADTVSLTEEKKYLQAGVASTKFVEAITILASLPKAGLSVSRKIPGSVARRLDDYIDDIARQADVSSQRSQWYDLEMGWQRGGGYSEPNTLSSLVHADAVRLLPEGRKHVAVARAASESLLSPAFTNFRGDLRGKYLFPGLEKLGDDFVRVVDEKRFIRAVRELYSESGNPLTLEVENMILNHIRKGYYATRAGVPGLHAEIQALNWILNKGASLKTVSVATYRLVGSADRIGKRFPACVNCTGIFSGKISVVTGVNGTGFGLLPNL</sequence>
<protein>
    <submittedName>
        <fullName evidence="4">Ig-like domain-containing protein</fullName>
    </submittedName>
</protein>
<dbReference type="InterPro" id="IPR025968">
    <property type="entry name" value="YwqJ_deaminase"/>
</dbReference>
<keyword evidence="1 2" id="KW-0732">Signal</keyword>
<evidence type="ECO:0000259" key="3">
    <source>
        <dbReference type="Pfam" id="PF13205"/>
    </source>
</evidence>
<organism evidence="4 5">
    <name type="scientific">Sulfidibacter corallicola</name>
    <dbReference type="NCBI Taxonomy" id="2818388"/>
    <lineage>
        <taxon>Bacteria</taxon>
        <taxon>Pseudomonadati</taxon>
        <taxon>Acidobacteriota</taxon>
        <taxon>Holophagae</taxon>
        <taxon>Acanthopleuribacterales</taxon>
        <taxon>Acanthopleuribacteraceae</taxon>
        <taxon>Sulfidibacter</taxon>
    </lineage>
</organism>
<feature type="domain" description="SbsA Ig-like" evidence="3">
    <location>
        <begin position="826"/>
        <end position="926"/>
    </location>
</feature>
<dbReference type="InterPro" id="IPR008969">
    <property type="entry name" value="CarboxyPept-like_regulatory"/>
</dbReference>